<dbReference type="EMBL" id="GGEC01062364">
    <property type="protein sequence ID" value="MBX42848.1"/>
    <property type="molecule type" value="Transcribed_RNA"/>
</dbReference>
<name>A0A2P2NK33_RHIMU</name>
<evidence type="ECO:0000313" key="2">
    <source>
        <dbReference type="EMBL" id="MBX42848.1"/>
    </source>
</evidence>
<sequence>MKLTPLNLSRPSITKRNGSKA</sequence>
<feature type="region of interest" description="Disordered" evidence="1">
    <location>
        <begin position="1"/>
        <end position="21"/>
    </location>
</feature>
<protein>
    <submittedName>
        <fullName evidence="2">Uncharacterized protein</fullName>
    </submittedName>
</protein>
<proteinExistence type="predicted"/>
<reference evidence="2" key="1">
    <citation type="submission" date="2018-02" db="EMBL/GenBank/DDBJ databases">
        <title>Rhizophora mucronata_Transcriptome.</title>
        <authorList>
            <person name="Meera S.P."/>
            <person name="Sreeshan A."/>
            <person name="Augustine A."/>
        </authorList>
    </citation>
    <scope>NUCLEOTIDE SEQUENCE</scope>
    <source>
        <tissue evidence="2">Leaf</tissue>
    </source>
</reference>
<dbReference type="AlphaFoldDB" id="A0A2P2NK33"/>
<evidence type="ECO:0000256" key="1">
    <source>
        <dbReference type="SAM" id="MobiDB-lite"/>
    </source>
</evidence>
<accession>A0A2P2NK33</accession>
<organism evidence="2">
    <name type="scientific">Rhizophora mucronata</name>
    <name type="common">Asiatic mangrove</name>
    <dbReference type="NCBI Taxonomy" id="61149"/>
    <lineage>
        <taxon>Eukaryota</taxon>
        <taxon>Viridiplantae</taxon>
        <taxon>Streptophyta</taxon>
        <taxon>Embryophyta</taxon>
        <taxon>Tracheophyta</taxon>
        <taxon>Spermatophyta</taxon>
        <taxon>Magnoliopsida</taxon>
        <taxon>eudicotyledons</taxon>
        <taxon>Gunneridae</taxon>
        <taxon>Pentapetalae</taxon>
        <taxon>rosids</taxon>
        <taxon>fabids</taxon>
        <taxon>Malpighiales</taxon>
        <taxon>Rhizophoraceae</taxon>
        <taxon>Rhizophora</taxon>
    </lineage>
</organism>